<comment type="function">
    <text evidence="8">Small subunit of the glutamine-dependent carbamoyl phosphate synthetase (CPSase). CPSase catalyzes the formation of carbamoyl phosphate from the ammonia moiety of glutamine, carbonate, and phosphate donated by ATP, constituting the first step of 2 biosynthetic pathways, one leading to arginine and/or urea and the other to pyrimidine nucleotides. The small subunit (glutamine amidotransferase) binds and cleaves glutamine to supply the large subunit with the substrate ammonia.</text>
</comment>
<dbReference type="AlphaFoldDB" id="A0A7J4J0S3"/>
<comment type="pathway">
    <text evidence="8">Pyrimidine metabolism; UMP biosynthesis via de novo pathway; (S)-dihydroorotate from bicarbonate: step 1/3.</text>
</comment>
<dbReference type="Gene3D" id="3.40.50.880">
    <property type="match status" value="1"/>
</dbReference>
<evidence type="ECO:0000256" key="6">
    <source>
        <dbReference type="ARBA" id="ARBA00022962"/>
    </source>
</evidence>
<dbReference type="PRINTS" id="PR00099">
    <property type="entry name" value="CPSGATASE"/>
</dbReference>
<feature type="binding site" evidence="8">
    <location>
        <position position="297"/>
    </location>
    <ligand>
        <name>L-glutamine</name>
        <dbReference type="ChEBI" id="CHEBI:58359"/>
    </ligand>
</feature>
<evidence type="ECO:0000256" key="8">
    <source>
        <dbReference type="HAMAP-Rule" id="MF_01209"/>
    </source>
</evidence>
<feature type="active site" evidence="8">
    <location>
        <position position="337"/>
    </location>
</feature>
<dbReference type="GO" id="GO:0044205">
    <property type="term" value="P:'de novo' UMP biosynthetic process"/>
    <property type="evidence" value="ECO:0007669"/>
    <property type="project" value="UniProtKB-UniRule"/>
</dbReference>
<evidence type="ECO:0000256" key="1">
    <source>
        <dbReference type="ARBA" id="ARBA00005077"/>
    </source>
</evidence>
<evidence type="ECO:0000256" key="7">
    <source>
        <dbReference type="ARBA" id="ARBA00048816"/>
    </source>
</evidence>
<dbReference type="PROSITE" id="PS51273">
    <property type="entry name" value="GATASE_TYPE_1"/>
    <property type="match status" value="1"/>
</dbReference>
<dbReference type="InterPro" id="IPR035686">
    <property type="entry name" value="CPSase_GATase1"/>
</dbReference>
<feature type="active site" description="Nucleophile" evidence="8">
    <location>
        <position position="253"/>
    </location>
</feature>
<comment type="subunit">
    <text evidence="8">Composed of two chains; the small (or glutamine) chain promotes the hydrolysis of glutamine to ammonia, which is used by the large (or ammonia) chain to synthesize carbamoyl phosphate. Tetramer of heterodimers (alpha,beta)4.</text>
</comment>
<feature type="active site" evidence="8">
    <location>
        <position position="339"/>
    </location>
</feature>
<dbReference type="PANTHER" id="PTHR43418">
    <property type="entry name" value="MULTIFUNCTIONAL TRYPTOPHAN BIOSYNTHESIS PROTEIN-RELATED"/>
    <property type="match status" value="1"/>
</dbReference>
<feature type="binding site" evidence="8">
    <location>
        <position position="295"/>
    </location>
    <ligand>
        <name>L-glutamine</name>
        <dbReference type="ChEBI" id="CHEBI:58359"/>
    </ligand>
</feature>
<comment type="catalytic activity">
    <reaction evidence="8">
        <text>L-glutamine + H2O = L-glutamate + NH4(+)</text>
        <dbReference type="Rhea" id="RHEA:15889"/>
        <dbReference type="ChEBI" id="CHEBI:15377"/>
        <dbReference type="ChEBI" id="CHEBI:28938"/>
        <dbReference type="ChEBI" id="CHEBI:29985"/>
        <dbReference type="ChEBI" id="CHEBI:58359"/>
    </reaction>
</comment>
<evidence type="ECO:0000256" key="5">
    <source>
        <dbReference type="ARBA" id="ARBA00022840"/>
    </source>
</evidence>
<dbReference type="SUPFAM" id="SSF52317">
    <property type="entry name" value="Class I glutamine amidotransferase-like"/>
    <property type="match status" value="1"/>
</dbReference>
<dbReference type="EC" id="6.3.5.5" evidence="8"/>
<comment type="catalytic activity">
    <reaction evidence="7 8">
        <text>hydrogencarbonate + L-glutamine + 2 ATP + H2O = carbamoyl phosphate + L-glutamate + 2 ADP + phosphate + 2 H(+)</text>
        <dbReference type="Rhea" id="RHEA:18633"/>
        <dbReference type="ChEBI" id="CHEBI:15377"/>
        <dbReference type="ChEBI" id="CHEBI:15378"/>
        <dbReference type="ChEBI" id="CHEBI:17544"/>
        <dbReference type="ChEBI" id="CHEBI:29985"/>
        <dbReference type="ChEBI" id="CHEBI:30616"/>
        <dbReference type="ChEBI" id="CHEBI:43474"/>
        <dbReference type="ChEBI" id="CHEBI:58228"/>
        <dbReference type="ChEBI" id="CHEBI:58359"/>
        <dbReference type="ChEBI" id="CHEBI:456216"/>
        <dbReference type="EC" id="6.3.5.5"/>
    </reaction>
</comment>
<gene>
    <name evidence="8 10" type="primary">carA</name>
    <name evidence="10" type="ORF">HA254_04840</name>
</gene>
<dbReference type="FunFam" id="3.50.30.20:FF:000002">
    <property type="entry name" value="Carbamoyl-phosphate synthase 1, mitochondrial"/>
    <property type="match status" value="1"/>
</dbReference>
<dbReference type="GO" id="GO:0006207">
    <property type="term" value="P:'de novo' pyrimidine nucleobase biosynthetic process"/>
    <property type="evidence" value="ECO:0007669"/>
    <property type="project" value="InterPro"/>
</dbReference>
<dbReference type="Proteomes" id="UP000565078">
    <property type="component" value="Unassembled WGS sequence"/>
</dbReference>
<feature type="binding site" evidence="8">
    <location>
        <position position="225"/>
    </location>
    <ligand>
        <name>L-glutamine</name>
        <dbReference type="ChEBI" id="CHEBI:58359"/>
    </ligand>
</feature>
<keyword evidence="8" id="KW-0665">Pyrimidine biosynthesis</keyword>
<dbReference type="GO" id="GO:0005524">
    <property type="term" value="F:ATP binding"/>
    <property type="evidence" value="ECO:0007669"/>
    <property type="project" value="UniProtKB-UniRule"/>
</dbReference>
<dbReference type="UniPathway" id="UPA00070">
    <property type="reaction ID" value="UER00115"/>
</dbReference>
<proteinExistence type="inferred from homology"/>
<dbReference type="PANTHER" id="PTHR43418:SF7">
    <property type="entry name" value="CARBAMOYL-PHOSPHATE SYNTHASE SMALL CHAIN"/>
    <property type="match status" value="1"/>
</dbReference>
<dbReference type="InterPro" id="IPR002474">
    <property type="entry name" value="CarbamoylP_synth_ssu_N"/>
</dbReference>
<feature type="region of interest" description="CPSase" evidence="8">
    <location>
        <begin position="1"/>
        <end position="175"/>
    </location>
</feature>
<protein>
    <recommendedName>
        <fullName evidence="8">Carbamoyl phosphate synthase small chain</fullName>
        <ecNumber evidence="8">6.3.5.5</ecNumber>
    </recommendedName>
    <alternativeName>
        <fullName evidence="8">Carbamoyl phosphate synthetase glutamine chain</fullName>
    </alternativeName>
</protein>
<feature type="binding site" evidence="8">
    <location>
        <position position="227"/>
    </location>
    <ligand>
        <name>L-glutamine</name>
        <dbReference type="ChEBI" id="CHEBI:58359"/>
    </ligand>
</feature>
<evidence type="ECO:0000256" key="3">
    <source>
        <dbReference type="ARBA" id="ARBA00022598"/>
    </source>
</evidence>
<dbReference type="PRINTS" id="PR00096">
    <property type="entry name" value="GATASE"/>
</dbReference>
<feature type="domain" description="Carbamoyl-phosphate synthase small subunit N-terminal" evidence="9">
    <location>
        <begin position="4"/>
        <end position="142"/>
    </location>
</feature>
<evidence type="ECO:0000313" key="10">
    <source>
        <dbReference type="EMBL" id="HIH09965.1"/>
    </source>
</evidence>
<dbReference type="GO" id="GO:0004088">
    <property type="term" value="F:carbamoyl-phosphate synthase (glutamine-hydrolyzing) activity"/>
    <property type="evidence" value="ECO:0007669"/>
    <property type="project" value="UniProtKB-UniRule"/>
</dbReference>
<dbReference type="GO" id="GO:0006541">
    <property type="term" value="P:glutamine metabolic process"/>
    <property type="evidence" value="ECO:0007669"/>
    <property type="project" value="InterPro"/>
</dbReference>
<organism evidence="10 11">
    <name type="scientific">Candidatus Iainarchaeum sp</name>
    <dbReference type="NCBI Taxonomy" id="3101447"/>
    <lineage>
        <taxon>Archaea</taxon>
        <taxon>Candidatus Iainarchaeota</taxon>
        <taxon>Candidatus Iainarchaeia</taxon>
        <taxon>Candidatus Iainarchaeales</taxon>
        <taxon>Candidatus Iainarchaeaceae</taxon>
        <taxon>Candidatus Iainarchaeum</taxon>
    </lineage>
</organism>
<keyword evidence="8" id="KW-0055">Arginine biosynthesis</keyword>
<accession>A0A7J4J0S3</accession>
<name>A0A7J4J0S3_9ARCH</name>
<evidence type="ECO:0000313" key="11">
    <source>
        <dbReference type="Proteomes" id="UP000565078"/>
    </source>
</evidence>
<dbReference type="InterPro" id="IPR017926">
    <property type="entry name" value="GATASE"/>
</dbReference>
<dbReference type="UniPathway" id="UPA00068">
    <property type="reaction ID" value="UER00171"/>
</dbReference>
<keyword evidence="5 8" id="KW-0067">ATP-binding</keyword>
<keyword evidence="6 8" id="KW-0315">Glutamine amidotransferase</keyword>
<keyword evidence="3 8" id="KW-0436">Ligase</keyword>
<dbReference type="NCBIfam" id="TIGR01368">
    <property type="entry name" value="CPSaseIIsmall"/>
    <property type="match status" value="1"/>
</dbReference>
<comment type="caution">
    <text evidence="10">The sequence shown here is derived from an EMBL/GenBank/DDBJ whole genome shotgun (WGS) entry which is preliminary data.</text>
</comment>
<feature type="binding site" evidence="8">
    <location>
        <position position="254"/>
    </location>
    <ligand>
        <name>L-glutamine</name>
        <dbReference type="ChEBI" id="CHEBI:58359"/>
    </ligand>
</feature>
<feature type="binding site" evidence="8">
    <location>
        <position position="257"/>
    </location>
    <ligand>
        <name>L-glutamine</name>
        <dbReference type="ChEBI" id="CHEBI:58359"/>
    </ligand>
</feature>
<comment type="pathway">
    <text evidence="1 8">Amino-acid biosynthesis; L-arginine biosynthesis; carbamoyl phosphate from bicarbonate: step 1/1.</text>
</comment>
<feature type="binding site" evidence="8">
    <location>
        <position position="48"/>
    </location>
    <ligand>
        <name>L-glutamine</name>
        <dbReference type="ChEBI" id="CHEBI:58359"/>
    </ligand>
</feature>
<evidence type="ECO:0000256" key="4">
    <source>
        <dbReference type="ARBA" id="ARBA00022741"/>
    </source>
</evidence>
<dbReference type="SMART" id="SM01097">
    <property type="entry name" value="CPSase_sm_chain"/>
    <property type="match status" value="1"/>
</dbReference>
<dbReference type="Pfam" id="PF00117">
    <property type="entry name" value="GATase"/>
    <property type="match status" value="1"/>
</dbReference>
<feature type="binding site" evidence="8">
    <location>
        <position position="298"/>
    </location>
    <ligand>
        <name>L-glutamine</name>
        <dbReference type="ChEBI" id="CHEBI:58359"/>
    </ligand>
</feature>
<evidence type="ECO:0000256" key="2">
    <source>
        <dbReference type="ARBA" id="ARBA00007800"/>
    </source>
</evidence>
<dbReference type="NCBIfam" id="NF009475">
    <property type="entry name" value="PRK12838.1"/>
    <property type="match status" value="1"/>
</dbReference>
<dbReference type="PRINTS" id="PR00097">
    <property type="entry name" value="ANTSNTHASEII"/>
</dbReference>
<dbReference type="InterPro" id="IPR050472">
    <property type="entry name" value="Anth_synth/Amidotransfase"/>
</dbReference>
<keyword evidence="4 8" id="KW-0547">Nucleotide-binding</keyword>
<dbReference type="InterPro" id="IPR036480">
    <property type="entry name" value="CarbP_synth_ssu_N_sf"/>
</dbReference>
<reference evidence="11" key="1">
    <citation type="journal article" date="2020" name="bioRxiv">
        <title>A rank-normalized archaeal taxonomy based on genome phylogeny resolves widespread incomplete and uneven classifications.</title>
        <authorList>
            <person name="Rinke C."/>
            <person name="Chuvochina M."/>
            <person name="Mussig A.J."/>
            <person name="Chaumeil P.-A."/>
            <person name="Waite D.W."/>
            <person name="Whitman W.B."/>
            <person name="Parks D.H."/>
            <person name="Hugenholtz P."/>
        </authorList>
    </citation>
    <scope>NUCLEOTIDE SEQUENCE [LARGE SCALE GENOMIC DNA]</scope>
</reference>
<keyword evidence="8" id="KW-0028">Amino-acid biosynthesis</keyword>
<evidence type="ECO:0000259" key="9">
    <source>
        <dbReference type="SMART" id="SM01097"/>
    </source>
</evidence>
<dbReference type="InterPro" id="IPR029062">
    <property type="entry name" value="Class_I_gatase-like"/>
</dbReference>
<dbReference type="EMBL" id="DUGC01000074">
    <property type="protein sequence ID" value="HIH09965.1"/>
    <property type="molecule type" value="Genomic_DNA"/>
</dbReference>
<comment type="similarity">
    <text evidence="2 8">Belongs to the CarA family.</text>
</comment>
<dbReference type="CDD" id="cd01744">
    <property type="entry name" value="GATase1_CPSase"/>
    <property type="match status" value="1"/>
</dbReference>
<dbReference type="GO" id="GO:0006526">
    <property type="term" value="P:L-arginine biosynthetic process"/>
    <property type="evidence" value="ECO:0007669"/>
    <property type="project" value="UniProtKB-UniRule"/>
</dbReference>
<sequence length="359" mass="39727">MNSPKARLVLDDGTSFEGYSFGYPRPAAGEVVFNTGMVGCNESLTDPSYAGQVLCLTYPLAGNYGVPEKIVENGLIANFESHKIQVQGLVVNYYSGNYSHYSAAKSLGQWLNEEKIPAIAGIDVRALTKILREKGTMLGKIVVEEQDAQRYDPNTANLAADVSIHKPIVYGKGQKKVLLIDCGAKNNIIHSLLKRGVQVIRVPWDYDFLSAENRFDFDGLMVSNGPGDPKMCTATISNIRKALEDERPIFGICLGNQLLALASGADTYKLKYGHRGQNQPAYIVGEKRCFITSQNHGFAVNEKTLQKGWEPWMRNANDDTNEGIRHKTKPFFSVQFHPEANPGPVDTGFLFDEFLKVLK</sequence>
<dbReference type="Pfam" id="PF00988">
    <property type="entry name" value="CPSase_sm_chain"/>
    <property type="match status" value="1"/>
</dbReference>
<dbReference type="InterPro" id="IPR006274">
    <property type="entry name" value="CarbamoylP_synth_ssu"/>
</dbReference>
<dbReference type="Gene3D" id="3.50.30.20">
    <property type="entry name" value="Carbamoyl-phosphate synthase small subunit, N-terminal domain"/>
    <property type="match status" value="1"/>
</dbReference>
<dbReference type="HAMAP" id="MF_01209">
    <property type="entry name" value="CPSase_S_chain"/>
    <property type="match status" value="1"/>
</dbReference>
<dbReference type="SUPFAM" id="SSF52021">
    <property type="entry name" value="Carbamoyl phosphate synthetase, small subunit N-terminal domain"/>
    <property type="match status" value="1"/>
</dbReference>